<comment type="caution">
    <text evidence="8">The sequence shown here is derived from an EMBL/GenBank/DDBJ whole genome shotgun (WGS) entry which is preliminary data.</text>
</comment>
<evidence type="ECO:0000256" key="6">
    <source>
        <dbReference type="ARBA" id="ARBA00023211"/>
    </source>
</evidence>
<accession>A0ABT4ZC20</accession>
<evidence type="ECO:0000256" key="5">
    <source>
        <dbReference type="ARBA" id="ARBA00022842"/>
    </source>
</evidence>
<keyword evidence="3" id="KW-0479">Metal-binding</keyword>
<reference evidence="8" key="1">
    <citation type="submission" date="2022-12" db="EMBL/GenBank/DDBJ databases">
        <title>Paracoccus onchidii sp. nov., isolated from a marine invertebrate from the South China Sea.</title>
        <authorList>
            <person name="Xu S."/>
            <person name="Liu Z."/>
            <person name="Xu Y."/>
        </authorList>
    </citation>
    <scope>NUCLEOTIDE SEQUENCE</scope>
    <source>
        <strain evidence="8">Z330</strain>
    </source>
</reference>
<dbReference type="PROSITE" id="PS51462">
    <property type="entry name" value="NUDIX"/>
    <property type="match status" value="1"/>
</dbReference>
<dbReference type="RefSeq" id="WP_271887933.1">
    <property type="nucleotide sequence ID" value="NZ_JAQBIE010000004.1"/>
</dbReference>
<evidence type="ECO:0000256" key="3">
    <source>
        <dbReference type="ARBA" id="ARBA00022723"/>
    </source>
</evidence>
<name>A0ABT4ZC20_9RHOB</name>
<dbReference type="InterPro" id="IPR045121">
    <property type="entry name" value="CoAse"/>
</dbReference>
<dbReference type="CDD" id="cd03426">
    <property type="entry name" value="NUDIX_CoAse_Nudt7"/>
    <property type="match status" value="1"/>
</dbReference>
<evidence type="ECO:0000313" key="9">
    <source>
        <dbReference type="Proteomes" id="UP001165641"/>
    </source>
</evidence>
<evidence type="ECO:0000313" key="8">
    <source>
        <dbReference type="EMBL" id="MDB6176810.1"/>
    </source>
</evidence>
<dbReference type="NCBIfam" id="NF007980">
    <property type="entry name" value="PRK10707.1"/>
    <property type="match status" value="1"/>
</dbReference>
<keyword evidence="4" id="KW-0378">Hydrolase</keyword>
<organism evidence="8 9">
    <name type="scientific">Paracoccus onchidii</name>
    <dbReference type="NCBI Taxonomy" id="3017813"/>
    <lineage>
        <taxon>Bacteria</taxon>
        <taxon>Pseudomonadati</taxon>
        <taxon>Pseudomonadota</taxon>
        <taxon>Alphaproteobacteria</taxon>
        <taxon>Rhodobacterales</taxon>
        <taxon>Paracoccaceae</taxon>
        <taxon>Paracoccus</taxon>
    </lineage>
</organism>
<keyword evidence="9" id="KW-1185">Reference proteome</keyword>
<comment type="cofactor">
    <cofactor evidence="1">
        <name>Mn(2+)</name>
        <dbReference type="ChEBI" id="CHEBI:29035"/>
    </cofactor>
</comment>
<feature type="domain" description="Nudix hydrolase" evidence="7">
    <location>
        <begin position="35"/>
        <end position="169"/>
    </location>
</feature>
<comment type="cofactor">
    <cofactor evidence="2">
        <name>Mg(2+)</name>
        <dbReference type="ChEBI" id="CHEBI:18420"/>
    </cofactor>
</comment>
<dbReference type="Pfam" id="PF00293">
    <property type="entry name" value="NUDIX"/>
    <property type="match status" value="1"/>
</dbReference>
<gene>
    <name evidence="8" type="ORF">PAF17_04730</name>
</gene>
<dbReference type="EMBL" id="JAQBIE010000004">
    <property type="protein sequence ID" value="MDB6176810.1"/>
    <property type="molecule type" value="Genomic_DNA"/>
</dbReference>
<dbReference type="SUPFAM" id="SSF55811">
    <property type="entry name" value="Nudix"/>
    <property type="match status" value="1"/>
</dbReference>
<dbReference type="InterPro" id="IPR015797">
    <property type="entry name" value="NUDIX_hydrolase-like_dom_sf"/>
</dbReference>
<evidence type="ECO:0000259" key="7">
    <source>
        <dbReference type="PROSITE" id="PS51462"/>
    </source>
</evidence>
<dbReference type="Gene3D" id="3.90.79.10">
    <property type="entry name" value="Nucleoside Triphosphate Pyrophosphohydrolase"/>
    <property type="match status" value="1"/>
</dbReference>
<evidence type="ECO:0000256" key="1">
    <source>
        <dbReference type="ARBA" id="ARBA00001936"/>
    </source>
</evidence>
<evidence type="ECO:0000256" key="4">
    <source>
        <dbReference type="ARBA" id="ARBA00022801"/>
    </source>
</evidence>
<protein>
    <submittedName>
        <fullName evidence="8">CoA pyrophosphatase</fullName>
    </submittedName>
</protein>
<sequence length="196" mass="21279">MSVAWSQDLLGKALSATAGPSSDFELDGTPAPDISLRPAGVLAAFHEDDGRLILTKRASGLRHHPGQIALPGGKLDPEDSDEIAAALREAREEIGLDAAQVDLIGTLPPHQTVTGFAVTPVLGIVRGGFIATPEPQEVDEVFTLPFAHIANPARYVIERRRWRGSWRSYYVAPFGPYYLWGATARILRGLAQRFRS</sequence>
<dbReference type="Proteomes" id="UP001165641">
    <property type="component" value="Unassembled WGS sequence"/>
</dbReference>
<dbReference type="InterPro" id="IPR000086">
    <property type="entry name" value="NUDIX_hydrolase_dom"/>
</dbReference>
<evidence type="ECO:0000256" key="2">
    <source>
        <dbReference type="ARBA" id="ARBA00001946"/>
    </source>
</evidence>
<keyword evidence="5" id="KW-0460">Magnesium</keyword>
<proteinExistence type="predicted"/>
<dbReference type="PANTHER" id="PTHR12992:SF11">
    <property type="entry name" value="MITOCHONDRIAL COENZYME A DIPHOSPHATASE NUDT8"/>
    <property type="match status" value="1"/>
</dbReference>
<keyword evidence="6" id="KW-0464">Manganese</keyword>
<dbReference type="PANTHER" id="PTHR12992">
    <property type="entry name" value="NUDIX HYDROLASE"/>
    <property type="match status" value="1"/>
</dbReference>